<protein>
    <submittedName>
        <fullName evidence="5">Paf1p</fullName>
    </submittedName>
</protein>
<evidence type="ECO:0000256" key="3">
    <source>
        <dbReference type="ARBA" id="ARBA00023242"/>
    </source>
</evidence>
<dbReference type="OrthoDB" id="10260285at2759"/>
<dbReference type="EMBL" id="CP014501">
    <property type="protein sequence ID" value="ANB11916.1"/>
    <property type="molecule type" value="Genomic_DNA"/>
</dbReference>
<organism evidence="5 6">
    <name type="scientific">Sugiyamaella lignohabitans</name>
    <dbReference type="NCBI Taxonomy" id="796027"/>
    <lineage>
        <taxon>Eukaryota</taxon>
        <taxon>Fungi</taxon>
        <taxon>Dikarya</taxon>
        <taxon>Ascomycota</taxon>
        <taxon>Saccharomycotina</taxon>
        <taxon>Dipodascomycetes</taxon>
        <taxon>Dipodascales</taxon>
        <taxon>Trichomonascaceae</taxon>
        <taxon>Sugiyamaella</taxon>
    </lineage>
</organism>
<dbReference type="GO" id="GO:0006368">
    <property type="term" value="P:transcription elongation by RNA polymerase II"/>
    <property type="evidence" value="ECO:0007669"/>
    <property type="project" value="InterPro"/>
</dbReference>
<feature type="compositionally biased region" description="Basic and acidic residues" evidence="4">
    <location>
        <begin position="359"/>
        <end position="368"/>
    </location>
</feature>
<sequence length="410" mass="46348">MSRRQDYIARIRYQNDLPPPPCPPKLLNIPLDTSKLASSPAVLTNLVRKQPINVDIDIDLGMPLDLTEVQGIFDRGDEAGIYPSSTAPSVDRLDPKDRALLRNPKGITSVSKTQPGVSFLRRTEYISSEAVRQSSDSPLRSTALLRQKRLSVVSGPEEQLRIVENTFDASAEDLSKLKHPKKKNLKAVESWQLFPDSKMFDLQYLSVKLVGSASLSSSKRKFAPESLETAIFRQNSASNGEEWMSLYTADEETGKKLKSRLDSTEDTVVDDEEDDDQSYRFTRVQDNDIDLKLHPSSSFAEIAISFTDDGEAYYLPVVGRASLKRRRVTTLKQELINEHNIDAIDLSIREITPKESVIRDNQRSEYDKISFPYTENVDDDEDEDRPGESPEANENENDDDDEENNDLEEN</sequence>
<evidence type="ECO:0000256" key="2">
    <source>
        <dbReference type="ARBA" id="ARBA00007560"/>
    </source>
</evidence>
<comment type="similarity">
    <text evidence="2">Belongs to the PAF1 family.</text>
</comment>
<gene>
    <name evidence="5" type="primary">PAF1</name>
    <name evidence="5" type="ORF">AWJ20_143</name>
</gene>
<dbReference type="GeneID" id="30033231"/>
<evidence type="ECO:0000313" key="5">
    <source>
        <dbReference type="EMBL" id="ANB11916.1"/>
    </source>
</evidence>
<dbReference type="Proteomes" id="UP000189580">
    <property type="component" value="Chromosome a"/>
</dbReference>
<evidence type="ECO:0000313" key="6">
    <source>
        <dbReference type="Proteomes" id="UP000189580"/>
    </source>
</evidence>
<name>A0A167CNC6_9ASCO</name>
<dbReference type="PANTHER" id="PTHR23188">
    <property type="entry name" value="RNA POLYMERASE II-ASSOCIATED FACTOR 1 HOMOLOG"/>
    <property type="match status" value="1"/>
</dbReference>
<dbReference type="GO" id="GO:0003682">
    <property type="term" value="F:chromatin binding"/>
    <property type="evidence" value="ECO:0007669"/>
    <property type="project" value="TreeGrafter"/>
</dbReference>
<reference evidence="5 6" key="1">
    <citation type="submission" date="2016-02" db="EMBL/GenBank/DDBJ databases">
        <title>Complete genome sequence and transcriptome regulation of the pentose utilising yeast Sugiyamaella lignohabitans.</title>
        <authorList>
            <person name="Bellasio M."/>
            <person name="Peymann A."/>
            <person name="Valli M."/>
            <person name="Sipitzky M."/>
            <person name="Graf A."/>
            <person name="Sauer M."/>
            <person name="Marx H."/>
            <person name="Mattanovich D."/>
        </authorList>
    </citation>
    <scope>NUCLEOTIDE SEQUENCE [LARGE SCALE GENOMIC DNA]</scope>
    <source>
        <strain evidence="5 6">CBS 10342</strain>
    </source>
</reference>
<dbReference type="RefSeq" id="XP_018734393.1">
    <property type="nucleotide sequence ID" value="XM_018878308.1"/>
</dbReference>
<dbReference type="KEGG" id="slb:AWJ20_143"/>
<accession>A0A167CNC6</accession>
<keyword evidence="3" id="KW-0539">Nucleus</keyword>
<feature type="region of interest" description="Disordered" evidence="4">
    <location>
        <begin position="359"/>
        <end position="410"/>
    </location>
</feature>
<dbReference type="GO" id="GO:0016593">
    <property type="term" value="C:Cdc73/Paf1 complex"/>
    <property type="evidence" value="ECO:0007669"/>
    <property type="project" value="InterPro"/>
</dbReference>
<keyword evidence="6" id="KW-1185">Reference proteome</keyword>
<comment type="subcellular location">
    <subcellularLocation>
        <location evidence="1">Nucleus</location>
    </subcellularLocation>
</comment>
<proteinExistence type="inferred from homology"/>
<dbReference type="GO" id="GO:0000993">
    <property type="term" value="F:RNA polymerase II complex binding"/>
    <property type="evidence" value="ECO:0007669"/>
    <property type="project" value="TreeGrafter"/>
</dbReference>
<evidence type="ECO:0000256" key="4">
    <source>
        <dbReference type="SAM" id="MobiDB-lite"/>
    </source>
</evidence>
<evidence type="ECO:0000256" key="1">
    <source>
        <dbReference type="ARBA" id="ARBA00004123"/>
    </source>
</evidence>
<dbReference type="AlphaFoldDB" id="A0A167CNC6"/>
<dbReference type="InterPro" id="IPR007133">
    <property type="entry name" value="RNA_pol_II-assoc_Paf1"/>
</dbReference>
<dbReference type="PANTHER" id="PTHR23188:SF12">
    <property type="entry name" value="RNA POLYMERASE II-ASSOCIATED FACTOR 1 HOMOLOG"/>
    <property type="match status" value="1"/>
</dbReference>
<feature type="compositionally biased region" description="Acidic residues" evidence="4">
    <location>
        <begin position="376"/>
        <end position="410"/>
    </location>
</feature>
<dbReference type="Pfam" id="PF03985">
    <property type="entry name" value="Paf1"/>
    <property type="match status" value="1"/>
</dbReference>